<feature type="domain" description="Peptidase S26" evidence="7">
    <location>
        <begin position="21"/>
        <end position="165"/>
    </location>
</feature>
<comment type="subcellular location">
    <subcellularLocation>
        <location evidence="2">Cell membrane</location>
        <topology evidence="2">Single-pass type II membrane protein</topology>
    </subcellularLocation>
    <subcellularLocation>
        <location evidence="6">Membrane</location>
        <topology evidence="6">Single-pass type II membrane protein</topology>
    </subcellularLocation>
</comment>
<dbReference type="PRINTS" id="PR00727">
    <property type="entry name" value="LEADERPTASE"/>
</dbReference>
<accession>A0ABS8EH56</accession>
<proteinExistence type="inferred from homology"/>
<organism evidence="8 9">
    <name type="scientific">Streptomyces flavotricini</name>
    <dbReference type="NCBI Taxonomy" id="66888"/>
    <lineage>
        <taxon>Bacteria</taxon>
        <taxon>Bacillati</taxon>
        <taxon>Actinomycetota</taxon>
        <taxon>Actinomycetes</taxon>
        <taxon>Kitasatosporales</taxon>
        <taxon>Streptomycetaceae</taxon>
        <taxon>Streptomyces</taxon>
    </lineage>
</organism>
<dbReference type="Gene3D" id="2.10.109.10">
    <property type="entry name" value="Umud Fragment, subunit A"/>
    <property type="match status" value="1"/>
</dbReference>
<evidence type="ECO:0000256" key="5">
    <source>
        <dbReference type="ARBA" id="ARBA00022801"/>
    </source>
</evidence>
<comment type="catalytic activity">
    <reaction evidence="1 6">
        <text>Cleavage of hydrophobic, N-terminal signal or leader sequences from secreted and periplasmic proteins.</text>
        <dbReference type="EC" id="3.4.21.89"/>
    </reaction>
</comment>
<dbReference type="RefSeq" id="WP_229343663.1">
    <property type="nucleotide sequence ID" value="NZ_JAINUL010000001.1"/>
</dbReference>
<dbReference type="SUPFAM" id="SSF51306">
    <property type="entry name" value="LexA/Signal peptidase"/>
    <property type="match status" value="1"/>
</dbReference>
<dbReference type="PROSITE" id="PS00761">
    <property type="entry name" value="SPASE_I_3"/>
    <property type="match status" value="1"/>
</dbReference>
<evidence type="ECO:0000256" key="2">
    <source>
        <dbReference type="ARBA" id="ARBA00004401"/>
    </source>
</evidence>
<dbReference type="InterPro" id="IPR019533">
    <property type="entry name" value="Peptidase_S26"/>
</dbReference>
<dbReference type="GO" id="GO:0009003">
    <property type="term" value="F:signal peptidase activity"/>
    <property type="evidence" value="ECO:0007669"/>
    <property type="project" value="UniProtKB-EC"/>
</dbReference>
<dbReference type="InterPro" id="IPR036286">
    <property type="entry name" value="LexA/Signal_pep-like_sf"/>
</dbReference>
<keyword evidence="6" id="KW-0645">Protease</keyword>
<dbReference type="EMBL" id="JAINUL010000001">
    <property type="protein sequence ID" value="MCC0100268.1"/>
    <property type="molecule type" value="Genomic_DNA"/>
</dbReference>
<keyword evidence="6" id="KW-1133">Transmembrane helix</keyword>
<feature type="transmembrane region" description="Helical" evidence="6">
    <location>
        <begin position="7"/>
        <end position="29"/>
    </location>
</feature>
<evidence type="ECO:0000259" key="7">
    <source>
        <dbReference type="Pfam" id="PF10502"/>
    </source>
</evidence>
<dbReference type="PANTHER" id="PTHR43390:SF1">
    <property type="entry name" value="CHLOROPLAST PROCESSING PEPTIDASE"/>
    <property type="match status" value="1"/>
</dbReference>
<dbReference type="Pfam" id="PF10502">
    <property type="entry name" value="Peptidase_S26"/>
    <property type="match status" value="1"/>
</dbReference>
<dbReference type="CDD" id="cd06530">
    <property type="entry name" value="S26_SPase_I"/>
    <property type="match status" value="1"/>
</dbReference>
<gene>
    <name evidence="8" type="primary">lepB</name>
    <name evidence="8" type="ORF">K7B10_36925</name>
</gene>
<sequence length="218" mass="23299">MRPGRRLRITALVLMPLGMLLAIGTWLFADFAFGGHSVESDGMRPTYEQGDIAFTKKIHGSELHRGDAVFYHLPGRYADTDTVFQRVIGLGGDRVSCDGKQVLLNGKPLKEPYVAGGNPAGSGTTYDVVVPEGRLFMMGDNRVASNDSRSFLTDGHSGAIPVNTVRELAFEDADGVLLTVLSVVIGGVLVALTGIGCGLAGHLIQRRAVRTRPVHVTV</sequence>
<dbReference type="EC" id="3.4.21.89" evidence="4 6"/>
<evidence type="ECO:0000256" key="6">
    <source>
        <dbReference type="RuleBase" id="RU362042"/>
    </source>
</evidence>
<dbReference type="NCBIfam" id="TIGR02227">
    <property type="entry name" value="sigpep_I_bact"/>
    <property type="match status" value="1"/>
</dbReference>
<reference evidence="8 9" key="1">
    <citation type="submission" date="2021-08" db="EMBL/GenBank/DDBJ databases">
        <title>Genomic Architecture of Streptomyces flavotricini NGL1 and Streptomyces erythrochromogenes HMS4 With Differential Plant Beneficial attributes and laccase production capabilities.</title>
        <authorList>
            <person name="Salwan R."/>
            <person name="Kaur R."/>
            <person name="Sharma V."/>
        </authorList>
    </citation>
    <scope>NUCLEOTIDE SEQUENCE [LARGE SCALE GENOMIC DNA]</scope>
    <source>
        <strain evidence="8 9">NGL1</strain>
    </source>
</reference>
<keyword evidence="6" id="KW-0472">Membrane</keyword>
<evidence type="ECO:0000313" key="8">
    <source>
        <dbReference type="EMBL" id="MCC0100268.1"/>
    </source>
</evidence>
<name>A0ABS8EH56_9ACTN</name>
<dbReference type="InterPro" id="IPR000223">
    <property type="entry name" value="Pept_S26A_signal_pept_1"/>
</dbReference>
<feature type="transmembrane region" description="Helical" evidence="6">
    <location>
        <begin position="176"/>
        <end position="204"/>
    </location>
</feature>
<evidence type="ECO:0000256" key="4">
    <source>
        <dbReference type="ARBA" id="ARBA00013208"/>
    </source>
</evidence>
<evidence type="ECO:0000256" key="1">
    <source>
        <dbReference type="ARBA" id="ARBA00000677"/>
    </source>
</evidence>
<keyword evidence="6" id="KW-0812">Transmembrane</keyword>
<comment type="caution">
    <text evidence="6">Lacks conserved residue(s) required for the propagation of feature annotation.</text>
</comment>
<protein>
    <recommendedName>
        <fullName evidence="4 6">Signal peptidase I</fullName>
        <ecNumber evidence="4 6">3.4.21.89</ecNumber>
    </recommendedName>
</protein>
<keyword evidence="9" id="KW-1185">Reference proteome</keyword>
<keyword evidence="5 6" id="KW-0378">Hydrolase</keyword>
<dbReference type="InterPro" id="IPR019758">
    <property type="entry name" value="Pept_S26A_signal_pept_1_CS"/>
</dbReference>
<evidence type="ECO:0000256" key="3">
    <source>
        <dbReference type="ARBA" id="ARBA00009370"/>
    </source>
</evidence>
<evidence type="ECO:0000313" key="9">
    <source>
        <dbReference type="Proteomes" id="UP001520654"/>
    </source>
</evidence>
<dbReference type="PANTHER" id="PTHR43390">
    <property type="entry name" value="SIGNAL PEPTIDASE I"/>
    <property type="match status" value="1"/>
</dbReference>
<comment type="similarity">
    <text evidence="3 6">Belongs to the peptidase S26 family.</text>
</comment>
<dbReference type="Proteomes" id="UP001520654">
    <property type="component" value="Unassembled WGS sequence"/>
</dbReference>
<comment type="caution">
    <text evidence="8">The sequence shown here is derived from an EMBL/GenBank/DDBJ whole genome shotgun (WGS) entry which is preliminary data.</text>
</comment>